<gene>
    <name evidence="2" type="ORF">SAMN06265368_4807</name>
</gene>
<sequence length="286" mass="32846">MAKQSNQAYFDKTGTEFVVDHIVDQTAYVRPMVKILGQTRGYEGEVYEDEFTEPASYLVTMPADDLFNSPPVAVVDAELEAKKAELEELRKDARQVVADLKREQSKAEQELAAAKRDLEKWMKSHRVMIDLGKLLDGEILYPLSVRQNPYHRGREIPQIPDMRDMRFLSIHSGNFESGQKWIKEEYARDTYGSPFRFFDTEDERNAVIKEEFDSACEQFRKAPDFETASWTTGTDLNFGTLLQWVKAHPALCIPDDIQKMKMVNDATLAEEHKAKLRAELEAIEGN</sequence>
<name>A0A285PIY0_9HYPH</name>
<reference evidence="2 3" key="1">
    <citation type="submission" date="2017-09" db="EMBL/GenBank/DDBJ databases">
        <authorList>
            <person name="Ehlers B."/>
            <person name="Leendertz F.H."/>
        </authorList>
    </citation>
    <scope>NUCLEOTIDE SEQUENCE [LARGE SCALE GENOMIC DNA]</scope>
    <source>
        <strain evidence="2 3">DSM 18289</strain>
    </source>
</reference>
<accession>A0A285PIY0</accession>
<dbReference type="RefSeq" id="WP_097156065.1">
    <property type="nucleotide sequence ID" value="NZ_OBEL01000011.1"/>
</dbReference>
<feature type="coiled-coil region" evidence="1">
    <location>
        <begin position="72"/>
        <end position="124"/>
    </location>
</feature>
<dbReference type="OrthoDB" id="9830037at2"/>
<dbReference type="AlphaFoldDB" id="A0A285PIY0"/>
<dbReference type="Proteomes" id="UP000219439">
    <property type="component" value="Unassembled WGS sequence"/>
</dbReference>
<evidence type="ECO:0000256" key="1">
    <source>
        <dbReference type="SAM" id="Coils"/>
    </source>
</evidence>
<evidence type="ECO:0000313" key="3">
    <source>
        <dbReference type="Proteomes" id="UP000219439"/>
    </source>
</evidence>
<dbReference type="EMBL" id="OBEL01000011">
    <property type="protein sequence ID" value="SNZ21682.1"/>
    <property type="molecule type" value="Genomic_DNA"/>
</dbReference>
<evidence type="ECO:0000313" key="2">
    <source>
        <dbReference type="EMBL" id="SNZ21682.1"/>
    </source>
</evidence>
<keyword evidence="1" id="KW-0175">Coiled coil</keyword>
<keyword evidence="3" id="KW-1185">Reference proteome</keyword>
<organism evidence="2 3">
    <name type="scientific">Cohaesibacter gelatinilyticus</name>
    <dbReference type="NCBI Taxonomy" id="372072"/>
    <lineage>
        <taxon>Bacteria</taxon>
        <taxon>Pseudomonadati</taxon>
        <taxon>Pseudomonadota</taxon>
        <taxon>Alphaproteobacteria</taxon>
        <taxon>Hyphomicrobiales</taxon>
        <taxon>Cohaesibacteraceae</taxon>
    </lineage>
</organism>
<proteinExistence type="predicted"/>
<protein>
    <submittedName>
        <fullName evidence="2">Uncharacterized protein</fullName>
    </submittedName>
</protein>